<sequence>MTKPACRFLVGSYGTCSLGRSWSAVGVSSLKLSPCAHLQQERQPCPQECQSRTQTSFLGATLLDTFSVSRLWCPIATPACRAVLRLPFFRA</sequence>
<dbReference type="Proteomes" id="UP000807469">
    <property type="component" value="Unassembled WGS sequence"/>
</dbReference>
<accession>A0A9P6CS21</accession>
<organism evidence="1 2">
    <name type="scientific">Pholiota conissans</name>
    <dbReference type="NCBI Taxonomy" id="109636"/>
    <lineage>
        <taxon>Eukaryota</taxon>
        <taxon>Fungi</taxon>
        <taxon>Dikarya</taxon>
        <taxon>Basidiomycota</taxon>
        <taxon>Agaricomycotina</taxon>
        <taxon>Agaricomycetes</taxon>
        <taxon>Agaricomycetidae</taxon>
        <taxon>Agaricales</taxon>
        <taxon>Agaricineae</taxon>
        <taxon>Strophariaceae</taxon>
        <taxon>Pholiota</taxon>
    </lineage>
</organism>
<dbReference type="AlphaFoldDB" id="A0A9P6CS21"/>
<comment type="caution">
    <text evidence="1">The sequence shown here is derived from an EMBL/GenBank/DDBJ whole genome shotgun (WGS) entry which is preliminary data.</text>
</comment>
<evidence type="ECO:0000313" key="2">
    <source>
        <dbReference type="Proteomes" id="UP000807469"/>
    </source>
</evidence>
<evidence type="ECO:0000313" key="1">
    <source>
        <dbReference type="EMBL" id="KAF9477696.1"/>
    </source>
</evidence>
<protein>
    <submittedName>
        <fullName evidence="1">Uncharacterized protein</fullName>
    </submittedName>
</protein>
<keyword evidence="2" id="KW-1185">Reference proteome</keyword>
<dbReference type="EMBL" id="MU155253">
    <property type="protein sequence ID" value="KAF9477696.1"/>
    <property type="molecule type" value="Genomic_DNA"/>
</dbReference>
<reference evidence="1" key="1">
    <citation type="submission" date="2020-11" db="EMBL/GenBank/DDBJ databases">
        <authorList>
            <consortium name="DOE Joint Genome Institute"/>
            <person name="Ahrendt S."/>
            <person name="Riley R."/>
            <person name="Andreopoulos W."/>
            <person name="Labutti K."/>
            <person name="Pangilinan J."/>
            <person name="Ruiz-Duenas F.J."/>
            <person name="Barrasa J.M."/>
            <person name="Sanchez-Garcia M."/>
            <person name="Camarero S."/>
            <person name="Miyauchi S."/>
            <person name="Serrano A."/>
            <person name="Linde D."/>
            <person name="Babiker R."/>
            <person name="Drula E."/>
            <person name="Ayuso-Fernandez I."/>
            <person name="Pacheco R."/>
            <person name="Padilla G."/>
            <person name="Ferreira P."/>
            <person name="Barriuso J."/>
            <person name="Kellner H."/>
            <person name="Castanera R."/>
            <person name="Alfaro M."/>
            <person name="Ramirez L."/>
            <person name="Pisabarro A.G."/>
            <person name="Kuo A."/>
            <person name="Tritt A."/>
            <person name="Lipzen A."/>
            <person name="He G."/>
            <person name="Yan M."/>
            <person name="Ng V."/>
            <person name="Cullen D."/>
            <person name="Martin F."/>
            <person name="Rosso M.-N."/>
            <person name="Henrissat B."/>
            <person name="Hibbett D."/>
            <person name="Martinez A.T."/>
            <person name="Grigoriev I.V."/>
        </authorList>
    </citation>
    <scope>NUCLEOTIDE SEQUENCE</scope>
    <source>
        <strain evidence="1">CIRM-BRFM 674</strain>
    </source>
</reference>
<proteinExistence type="predicted"/>
<name>A0A9P6CS21_9AGAR</name>
<gene>
    <name evidence="1" type="ORF">BDN70DRAFT_95523</name>
</gene>